<gene>
    <name evidence="1" type="ORF">PoB_007182400</name>
</gene>
<name>A0AAV4DM99_9GAST</name>
<accession>A0AAV4DM99</accession>
<sequence>MLTSSLGDLSSHLFARNEELDDGPWQQIFDELCPTCNDPDALYDCKSCISRLYFEVAENRFNKNYDVAEEQVEKRNSYINSRRNRNSGCGCCIMSRFSNNFCCNVCHANRNG</sequence>
<dbReference type="Proteomes" id="UP000735302">
    <property type="component" value="Unassembled WGS sequence"/>
</dbReference>
<comment type="caution">
    <text evidence="1">The sequence shown here is derived from an EMBL/GenBank/DDBJ whole genome shotgun (WGS) entry which is preliminary data.</text>
</comment>
<keyword evidence="2" id="KW-1185">Reference proteome</keyword>
<proteinExistence type="predicted"/>
<organism evidence="1 2">
    <name type="scientific">Plakobranchus ocellatus</name>
    <dbReference type="NCBI Taxonomy" id="259542"/>
    <lineage>
        <taxon>Eukaryota</taxon>
        <taxon>Metazoa</taxon>
        <taxon>Spiralia</taxon>
        <taxon>Lophotrochozoa</taxon>
        <taxon>Mollusca</taxon>
        <taxon>Gastropoda</taxon>
        <taxon>Heterobranchia</taxon>
        <taxon>Euthyneura</taxon>
        <taxon>Panpulmonata</taxon>
        <taxon>Sacoglossa</taxon>
        <taxon>Placobranchoidea</taxon>
        <taxon>Plakobranchidae</taxon>
        <taxon>Plakobranchus</taxon>
    </lineage>
</organism>
<dbReference type="EMBL" id="BLXT01008051">
    <property type="protein sequence ID" value="GFO45319.1"/>
    <property type="molecule type" value="Genomic_DNA"/>
</dbReference>
<evidence type="ECO:0000313" key="2">
    <source>
        <dbReference type="Proteomes" id="UP000735302"/>
    </source>
</evidence>
<reference evidence="1 2" key="1">
    <citation type="journal article" date="2021" name="Elife">
        <title>Chloroplast acquisition without the gene transfer in kleptoplastic sea slugs, Plakobranchus ocellatus.</title>
        <authorList>
            <person name="Maeda T."/>
            <person name="Takahashi S."/>
            <person name="Yoshida T."/>
            <person name="Shimamura S."/>
            <person name="Takaki Y."/>
            <person name="Nagai Y."/>
            <person name="Toyoda A."/>
            <person name="Suzuki Y."/>
            <person name="Arimoto A."/>
            <person name="Ishii H."/>
            <person name="Satoh N."/>
            <person name="Nishiyama T."/>
            <person name="Hasebe M."/>
            <person name="Maruyama T."/>
            <person name="Minagawa J."/>
            <person name="Obokata J."/>
            <person name="Shigenobu S."/>
        </authorList>
    </citation>
    <scope>NUCLEOTIDE SEQUENCE [LARGE SCALE GENOMIC DNA]</scope>
</reference>
<dbReference type="AlphaFoldDB" id="A0AAV4DM99"/>
<protein>
    <submittedName>
        <fullName evidence="1">Uncharacterized protein</fullName>
    </submittedName>
</protein>
<evidence type="ECO:0000313" key="1">
    <source>
        <dbReference type="EMBL" id="GFO45319.1"/>
    </source>
</evidence>